<dbReference type="Proteomes" id="UP000192472">
    <property type="component" value="Unassembled WGS sequence"/>
</dbReference>
<name>A0A1W2G5G4_REIFA</name>
<dbReference type="RefSeq" id="WP_084370610.1">
    <property type="nucleotide sequence ID" value="NZ_FWYF01000001.1"/>
</dbReference>
<evidence type="ECO:0000259" key="1">
    <source>
        <dbReference type="Pfam" id="PF18935"/>
    </source>
</evidence>
<organism evidence="2 3">
    <name type="scientific">Reichenbachiella faecimaris</name>
    <dbReference type="NCBI Taxonomy" id="692418"/>
    <lineage>
        <taxon>Bacteria</taxon>
        <taxon>Pseudomonadati</taxon>
        <taxon>Bacteroidota</taxon>
        <taxon>Cytophagia</taxon>
        <taxon>Cytophagales</taxon>
        <taxon>Reichenbachiellaceae</taxon>
        <taxon>Reichenbachiella</taxon>
    </lineage>
</organism>
<keyword evidence="3" id="KW-1185">Reference proteome</keyword>
<protein>
    <recommendedName>
        <fullName evidence="1">DUF5683 domain-containing protein</fullName>
    </recommendedName>
</protein>
<dbReference type="Pfam" id="PF18935">
    <property type="entry name" value="DUF5683"/>
    <property type="match status" value="1"/>
</dbReference>
<dbReference type="STRING" id="692418.SAMN04488029_0257"/>
<dbReference type="OrthoDB" id="9813910at2"/>
<sequence length="180" mass="20767">MSQNETIIRANRDSTVVMSGFDKIDTFQSKSTLDPDKAALYAAILPGLGQMYNRQYWKLPILYGGAMVIGHFIKYNNDFYNAFRNAYIAETDGNEDTVNPFDQFSEQALQLNAERFKRNRDFMIIMGVVYYLVQIVDAHVSAHLIEFNINDDLALQPTYYPREKYFAQNVGMSLVFKLNK</sequence>
<proteinExistence type="predicted"/>
<feature type="domain" description="DUF5683" evidence="1">
    <location>
        <begin position="33"/>
        <end position="177"/>
    </location>
</feature>
<evidence type="ECO:0000313" key="3">
    <source>
        <dbReference type="Proteomes" id="UP000192472"/>
    </source>
</evidence>
<dbReference type="InterPro" id="IPR043738">
    <property type="entry name" value="DUF5683"/>
</dbReference>
<evidence type="ECO:0000313" key="2">
    <source>
        <dbReference type="EMBL" id="SMD31919.1"/>
    </source>
</evidence>
<reference evidence="2 3" key="1">
    <citation type="submission" date="2017-04" db="EMBL/GenBank/DDBJ databases">
        <authorList>
            <person name="Afonso C.L."/>
            <person name="Miller P.J."/>
            <person name="Scott M.A."/>
            <person name="Spackman E."/>
            <person name="Goraichik I."/>
            <person name="Dimitrov K.M."/>
            <person name="Suarez D.L."/>
            <person name="Swayne D.E."/>
        </authorList>
    </citation>
    <scope>NUCLEOTIDE SEQUENCE [LARGE SCALE GENOMIC DNA]</scope>
    <source>
        <strain evidence="2 3">DSM 26133</strain>
    </source>
</reference>
<dbReference type="AlphaFoldDB" id="A0A1W2G5G4"/>
<dbReference type="EMBL" id="FWYF01000001">
    <property type="protein sequence ID" value="SMD31919.1"/>
    <property type="molecule type" value="Genomic_DNA"/>
</dbReference>
<accession>A0A1W2G5G4</accession>
<gene>
    <name evidence="2" type="ORF">SAMN04488029_0257</name>
</gene>